<evidence type="ECO:0000256" key="3">
    <source>
        <dbReference type="ARBA" id="ARBA00022729"/>
    </source>
</evidence>
<evidence type="ECO:0000313" key="6">
    <source>
        <dbReference type="EMBL" id="KAF2214501.1"/>
    </source>
</evidence>
<dbReference type="OrthoDB" id="1735038at2759"/>
<dbReference type="InterPro" id="IPR008758">
    <property type="entry name" value="Peptidase_S28"/>
</dbReference>
<feature type="non-terminal residue" evidence="6">
    <location>
        <position position="1"/>
    </location>
</feature>
<dbReference type="PANTHER" id="PTHR11010:SF23">
    <property type="entry name" value="SERINE PEPTIDASE"/>
    <property type="match status" value="1"/>
</dbReference>
<keyword evidence="2" id="KW-0645">Protease</keyword>
<dbReference type="InterPro" id="IPR029058">
    <property type="entry name" value="AB_hydrolase_fold"/>
</dbReference>
<name>A0A6A6FM90_9PEZI</name>
<comment type="similarity">
    <text evidence="1">Belongs to the peptidase S28 family.</text>
</comment>
<dbReference type="Gene3D" id="3.40.50.1820">
    <property type="entry name" value="alpha/beta hydrolase"/>
    <property type="match status" value="1"/>
</dbReference>
<gene>
    <name evidence="6" type="ORF">CERZMDRAFT_8269</name>
</gene>
<accession>A0A6A6FM90</accession>
<proteinExistence type="inferred from homology"/>
<dbReference type="PANTHER" id="PTHR11010">
    <property type="entry name" value="PROTEASE S28 PRO-X CARBOXYPEPTIDASE-RELATED"/>
    <property type="match status" value="1"/>
</dbReference>
<organism evidence="6 7">
    <name type="scientific">Cercospora zeae-maydis SCOH1-5</name>
    <dbReference type="NCBI Taxonomy" id="717836"/>
    <lineage>
        <taxon>Eukaryota</taxon>
        <taxon>Fungi</taxon>
        <taxon>Dikarya</taxon>
        <taxon>Ascomycota</taxon>
        <taxon>Pezizomycotina</taxon>
        <taxon>Dothideomycetes</taxon>
        <taxon>Dothideomycetidae</taxon>
        <taxon>Mycosphaerellales</taxon>
        <taxon>Mycosphaerellaceae</taxon>
        <taxon>Cercospora</taxon>
    </lineage>
</organism>
<evidence type="ECO:0000256" key="1">
    <source>
        <dbReference type="ARBA" id="ARBA00011079"/>
    </source>
</evidence>
<dbReference type="EMBL" id="ML992668">
    <property type="protein sequence ID" value="KAF2214501.1"/>
    <property type="molecule type" value="Genomic_DNA"/>
</dbReference>
<dbReference type="Proteomes" id="UP000799539">
    <property type="component" value="Unassembled WGS sequence"/>
</dbReference>
<sequence length="267" mass="29865">ANNANIKQFGRSTFVQPLHHQMPDLGTFELALYWNITYWAGPGSPIVVWLPGETKADRHLVHSRPEFSIVGVIAENLGAAVLVPEHRYYGSSSPFSQLTTSNLSYLTVENALLDVVGLAEHFTPPWTNTSVNSTAKEVPWILIGGSYSAAQAAWIANVYGGTYWAYLSLSPIVQSITSYWQYYLPEVEYGRQLCSTLLDRMINFIDDLFETGSKSQSQAIKDLFGLSAMDNESFLFQITIPVTFWARQDVGSASTRYEWLCDRVEGI</sequence>
<keyword evidence="5" id="KW-0325">Glycoprotein</keyword>
<reference evidence="6" key="1">
    <citation type="journal article" date="2020" name="Stud. Mycol.">
        <title>101 Dothideomycetes genomes: a test case for predicting lifestyles and emergence of pathogens.</title>
        <authorList>
            <person name="Haridas S."/>
            <person name="Albert R."/>
            <person name="Binder M."/>
            <person name="Bloem J."/>
            <person name="Labutti K."/>
            <person name="Salamov A."/>
            <person name="Andreopoulos B."/>
            <person name="Baker S."/>
            <person name="Barry K."/>
            <person name="Bills G."/>
            <person name="Bluhm B."/>
            <person name="Cannon C."/>
            <person name="Castanera R."/>
            <person name="Culley D."/>
            <person name="Daum C."/>
            <person name="Ezra D."/>
            <person name="Gonzalez J."/>
            <person name="Henrissat B."/>
            <person name="Kuo A."/>
            <person name="Liang C."/>
            <person name="Lipzen A."/>
            <person name="Lutzoni F."/>
            <person name="Magnuson J."/>
            <person name="Mondo S."/>
            <person name="Nolan M."/>
            <person name="Ohm R."/>
            <person name="Pangilinan J."/>
            <person name="Park H.-J."/>
            <person name="Ramirez L."/>
            <person name="Alfaro M."/>
            <person name="Sun H."/>
            <person name="Tritt A."/>
            <person name="Yoshinaga Y."/>
            <person name="Zwiers L.-H."/>
            <person name="Turgeon B."/>
            <person name="Goodwin S."/>
            <person name="Spatafora J."/>
            <person name="Crous P."/>
            <person name="Grigoriev I."/>
        </authorList>
    </citation>
    <scope>NUCLEOTIDE SEQUENCE</scope>
    <source>
        <strain evidence="6">SCOH1-5</strain>
    </source>
</reference>
<protein>
    <submittedName>
        <fullName evidence="6">Uncharacterized protein</fullName>
    </submittedName>
</protein>
<evidence type="ECO:0000256" key="4">
    <source>
        <dbReference type="ARBA" id="ARBA00022801"/>
    </source>
</evidence>
<keyword evidence="3" id="KW-0732">Signal</keyword>
<evidence type="ECO:0000313" key="7">
    <source>
        <dbReference type="Proteomes" id="UP000799539"/>
    </source>
</evidence>
<dbReference type="GO" id="GO:0006508">
    <property type="term" value="P:proteolysis"/>
    <property type="evidence" value="ECO:0007669"/>
    <property type="project" value="UniProtKB-KW"/>
</dbReference>
<keyword evidence="4" id="KW-0378">Hydrolase</keyword>
<evidence type="ECO:0000256" key="2">
    <source>
        <dbReference type="ARBA" id="ARBA00022670"/>
    </source>
</evidence>
<dbReference type="AlphaFoldDB" id="A0A6A6FM90"/>
<dbReference type="SUPFAM" id="SSF53474">
    <property type="entry name" value="alpha/beta-Hydrolases"/>
    <property type="match status" value="1"/>
</dbReference>
<dbReference type="GO" id="GO:0070008">
    <property type="term" value="F:serine-type exopeptidase activity"/>
    <property type="evidence" value="ECO:0007669"/>
    <property type="project" value="InterPro"/>
</dbReference>
<feature type="non-terminal residue" evidence="6">
    <location>
        <position position="267"/>
    </location>
</feature>
<evidence type="ECO:0000256" key="5">
    <source>
        <dbReference type="ARBA" id="ARBA00023180"/>
    </source>
</evidence>
<keyword evidence="7" id="KW-1185">Reference proteome</keyword>
<dbReference type="Pfam" id="PF05577">
    <property type="entry name" value="Peptidase_S28"/>
    <property type="match status" value="1"/>
</dbReference>
<dbReference type="GO" id="GO:0008239">
    <property type="term" value="F:dipeptidyl-peptidase activity"/>
    <property type="evidence" value="ECO:0007669"/>
    <property type="project" value="TreeGrafter"/>
</dbReference>